<dbReference type="Pfam" id="PF00069">
    <property type="entry name" value="Pkinase"/>
    <property type="match status" value="1"/>
</dbReference>
<dbReference type="PROSITE" id="PS00108">
    <property type="entry name" value="PROTEIN_KINASE_ST"/>
    <property type="match status" value="1"/>
</dbReference>
<dbReference type="PANTHER" id="PTHR44167">
    <property type="entry name" value="OVARIAN-SPECIFIC SERINE/THREONINE-PROTEIN KINASE LOK-RELATED"/>
    <property type="match status" value="1"/>
</dbReference>
<protein>
    <recommendedName>
        <fullName evidence="1">Protein kinase domain-containing protein</fullName>
    </recommendedName>
</protein>
<evidence type="ECO:0000259" key="1">
    <source>
        <dbReference type="PROSITE" id="PS50011"/>
    </source>
</evidence>
<organism evidence="2 3">
    <name type="scientific">Tritrichomonas musculus</name>
    <dbReference type="NCBI Taxonomy" id="1915356"/>
    <lineage>
        <taxon>Eukaryota</taxon>
        <taxon>Metamonada</taxon>
        <taxon>Parabasalia</taxon>
        <taxon>Tritrichomonadida</taxon>
        <taxon>Tritrichomonadidae</taxon>
        <taxon>Tritrichomonas</taxon>
    </lineage>
</organism>
<name>A0ABR2H0A7_9EUKA</name>
<sequence length="300" mass="35395">MGQNQSEERIINFLNKHQTTYFVQSELHRKSNTRHFISFKKNDDDTVNLEDEKNCYILKILPYDNEEKITKFQKDQEILNIFKDNPQILNNEETIELTIEFKKYIIVPTKYYHQGDVYYYIWHRDLITVGLVRSVAFQAIQILDLLKEHHVVHNDIKFQNFLVESVKPLQIALHDFNYAQILNDDEKSNQCGGTPVFEAPEILEKKEHDYSSDIWSLGVNIYLALYSELPFGLTEDDDDESKILDKIKNNQLENKNDKVPPDAWECITKMLTFNPDDRITPKDALDLNWFLPEINKSYGI</sequence>
<feature type="domain" description="Protein kinase" evidence="1">
    <location>
        <begin position="21"/>
        <end position="290"/>
    </location>
</feature>
<gene>
    <name evidence="2" type="ORF">M9Y10_031988</name>
</gene>
<evidence type="ECO:0000313" key="2">
    <source>
        <dbReference type="EMBL" id="KAK8839623.1"/>
    </source>
</evidence>
<dbReference type="SMART" id="SM00220">
    <property type="entry name" value="S_TKc"/>
    <property type="match status" value="1"/>
</dbReference>
<dbReference type="InterPro" id="IPR000719">
    <property type="entry name" value="Prot_kinase_dom"/>
</dbReference>
<dbReference type="Gene3D" id="1.10.510.10">
    <property type="entry name" value="Transferase(Phosphotransferase) domain 1"/>
    <property type="match status" value="1"/>
</dbReference>
<dbReference type="InterPro" id="IPR008271">
    <property type="entry name" value="Ser/Thr_kinase_AS"/>
</dbReference>
<reference evidence="2 3" key="1">
    <citation type="submission" date="2024-04" db="EMBL/GenBank/DDBJ databases">
        <title>Tritrichomonas musculus Genome.</title>
        <authorList>
            <person name="Alves-Ferreira E."/>
            <person name="Grigg M."/>
            <person name="Lorenzi H."/>
            <person name="Galac M."/>
        </authorList>
    </citation>
    <scope>NUCLEOTIDE SEQUENCE [LARGE SCALE GENOMIC DNA]</scope>
    <source>
        <strain evidence="2 3">EAF2021</strain>
    </source>
</reference>
<dbReference type="InterPro" id="IPR011009">
    <property type="entry name" value="Kinase-like_dom_sf"/>
</dbReference>
<proteinExistence type="predicted"/>
<comment type="caution">
    <text evidence="2">The sequence shown here is derived from an EMBL/GenBank/DDBJ whole genome shotgun (WGS) entry which is preliminary data.</text>
</comment>
<dbReference type="SUPFAM" id="SSF56112">
    <property type="entry name" value="Protein kinase-like (PK-like)"/>
    <property type="match status" value="1"/>
</dbReference>
<dbReference type="PANTHER" id="PTHR44167:SF24">
    <property type="entry name" value="SERINE_THREONINE-PROTEIN KINASE CHK2"/>
    <property type="match status" value="1"/>
</dbReference>
<evidence type="ECO:0000313" key="3">
    <source>
        <dbReference type="Proteomes" id="UP001470230"/>
    </source>
</evidence>
<dbReference type="Proteomes" id="UP001470230">
    <property type="component" value="Unassembled WGS sequence"/>
</dbReference>
<keyword evidence="3" id="KW-1185">Reference proteome</keyword>
<dbReference type="EMBL" id="JAPFFF010000051">
    <property type="protein sequence ID" value="KAK8839623.1"/>
    <property type="molecule type" value="Genomic_DNA"/>
</dbReference>
<dbReference type="PROSITE" id="PS50011">
    <property type="entry name" value="PROTEIN_KINASE_DOM"/>
    <property type="match status" value="1"/>
</dbReference>
<accession>A0ABR2H0A7</accession>